<evidence type="ECO:0000313" key="1">
    <source>
        <dbReference type="EMBL" id="KKK68877.1"/>
    </source>
</evidence>
<proteinExistence type="predicted"/>
<reference evidence="1" key="1">
    <citation type="journal article" date="2015" name="Nature">
        <title>Complex archaea that bridge the gap between prokaryotes and eukaryotes.</title>
        <authorList>
            <person name="Spang A."/>
            <person name="Saw J.H."/>
            <person name="Jorgensen S.L."/>
            <person name="Zaremba-Niedzwiedzka K."/>
            <person name="Martijn J."/>
            <person name="Lind A.E."/>
            <person name="van Eijk R."/>
            <person name="Schleper C."/>
            <person name="Guy L."/>
            <person name="Ettema T.J."/>
        </authorList>
    </citation>
    <scope>NUCLEOTIDE SEQUENCE</scope>
</reference>
<organism evidence="1">
    <name type="scientific">marine sediment metagenome</name>
    <dbReference type="NCBI Taxonomy" id="412755"/>
    <lineage>
        <taxon>unclassified sequences</taxon>
        <taxon>metagenomes</taxon>
        <taxon>ecological metagenomes</taxon>
    </lineage>
</organism>
<dbReference type="EMBL" id="LAZR01058928">
    <property type="protein sequence ID" value="KKK68877.1"/>
    <property type="molecule type" value="Genomic_DNA"/>
</dbReference>
<comment type="caution">
    <text evidence="1">The sequence shown here is derived from an EMBL/GenBank/DDBJ whole genome shotgun (WGS) entry which is preliminary data.</text>
</comment>
<dbReference type="AlphaFoldDB" id="A0A0F8XIG1"/>
<accession>A0A0F8XIG1</accession>
<gene>
    <name evidence="1" type="ORF">LCGC14_2939650</name>
</gene>
<sequence>MYPVIQSVDEKIVVDRDKDAVITLPWLVRGKEILENMVEYPVRYGKRTILTPDAKLLWSELVCASNNLRDIHELLLSEIINFLVKVGHALNIDSNKYLQRAIDLSIDASNLTEPIIKSSYYMLQELFSIPSLTGMIRPVGYEYMDGWVKRPTSFGEASIKAVGVRTLHIPAGNVPAISALSIINGALTKGDT</sequence>
<name>A0A0F8XIG1_9ZZZZ</name>
<protein>
    <submittedName>
        <fullName evidence="1">Uncharacterized protein</fullName>
    </submittedName>
</protein>
<feature type="non-terminal residue" evidence="1">
    <location>
        <position position="192"/>
    </location>
</feature>